<dbReference type="OrthoDB" id="7285215at2"/>
<protein>
    <submittedName>
        <fullName evidence="2">TIR domain protein</fullName>
    </submittedName>
</protein>
<dbReference type="InterPro" id="IPR000157">
    <property type="entry name" value="TIR_dom"/>
</dbReference>
<evidence type="ECO:0000259" key="1">
    <source>
        <dbReference type="PROSITE" id="PS50104"/>
    </source>
</evidence>
<dbReference type="PROSITE" id="PS50104">
    <property type="entry name" value="TIR"/>
    <property type="match status" value="1"/>
</dbReference>
<dbReference type="AlphaFoldDB" id="A0A2S7WA55"/>
<comment type="caution">
    <text evidence="2">The sequence shown here is derived from an EMBL/GenBank/DDBJ whole genome shotgun (WGS) entry which is preliminary data.</text>
</comment>
<dbReference type="Proteomes" id="UP000237608">
    <property type="component" value="Unassembled WGS sequence"/>
</dbReference>
<dbReference type="RefSeq" id="WP_105045668.1">
    <property type="nucleotide sequence ID" value="NZ_CP150662.1"/>
</dbReference>
<keyword evidence="3" id="KW-1185">Reference proteome</keyword>
<feature type="domain" description="TIR" evidence="1">
    <location>
        <begin position="99"/>
        <end position="231"/>
    </location>
</feature>
<organism evidence="2 3">
    <name type="scientific">Polaribacter gangjinensis</name>
    <dbReference type="NCBI Taxonomy" id="574710"/>
    <lineage>
        <taxon>Bacteria</taxon>
        <taxon>Pseudomonadati</taxon>
        <taxon>Bacteroidota</taxon>
        <taxon>Flavobacteriia</taxon>
        <taxon>Flavobacteriales</taxon>
        <taxon>Flavobacteriaceae</taxon>
    </lineage>
</organism>
<evidence type="ECO:0000313" key="2">
    <source>
        <dbReference type="EMBL" id="PQJ74520.1"/>
    </source>
</evidence>
<dbReference type="InterPro" id="IPR035897">
    <property type="entry name" value="Toll_tir_struct_dom_sf"/>
</dbReference>
<dbReference type="SUPFAM" id="SSF52200">
    <property type="entry name" value="Toll/Interleukin receptor TIR domain"/>
    <property type="match status" value="1"/>
</dbReference>
<sequence length="239" mass="26629">MARCTAPSRGHRTASGAANCPACSSRYGGYGSRYSYPSYDNYYSSTSRTSSSGNYNISKGRTRKASWSKSSSTIYYTSAEINALTPVRKVVEKRAEKPDIRDIFLCHAWDDRKESALELYNLLESNGVNVWFSEKDIPLGTSFLREIDKGLAKSKIGIVLVTPNFLKRVQNEGVAEKELSALLATDQLVPIVHNTTYDELRDVSPLLGSRNGLDTQEDTMENIAKKLTELITVKEENYS</sequence>
<accession>A0A2S7WA55</accession>
<dbReference type="GO" id="GO:0007165">
    <property type="term" value="P:signal transduction"/>
    <property type="evidence" value="ECO:0007669"/>
    <property type="project" value="InterPro"/>
</dbReference>
<proteinExistence type="predicted"/>
<gene>
    <name evidence="2" type="ORF">BTO13_04260</name>
</gene>
<name>A0A2S7WA55_9FLAO</name>
<evidence type="ECO:0000313" key="3">
    <source>
        <dbReference type="Proteomes" id="UP000237608"/>
    </source>
</evidence>
<dbReference type="EMBL" id="MSCL01000001">
    <property type="protein sequence ID" value="PQJ74520.1"/>
    <property type="molecule type" value="Genomic_DNA"/>
</dbReference>
<dbReference type="Pfam" id="PF13676">
    <property type="entry name" value="TIR_2"/>
    <property type="match status" value="1"/>
</dbReference>
<dbReference type="Gene3D" id="3.40.50.10140">
    <property type="entry name" value="Toll/interleukin-1 receptor homology (TIR) domain"/>
    <property type="match status" value="1"/>
</dbReference>
<reference evidence="2 3" key="1">
    <citation type="submission" date="2016-12" db="EMBL/GenBank/DDBJ databases">
        <title>Trade-off between light-utilization and light-protection in marine flavobacteria.</title>
        <authorList>
            <person name="Kumagai Y."/>
            <person name="Yoshizawa S."/>
            <person name="Kogure K."/>
            <person name="Iwasaki W."/>
        </authorList>
    </citation>
    <scope>NUCLEOTIDE SEQUENCE [LARGE SCALE GENOMIC DNA]</scope>
    <source>
        <strain evidence="2 3">KCTC 22729</strain>
    </source>
</reference>